<accession>A0A6G0YU42</accession>
<reference evidence="1 2" key="1">
    <citation type="submission" date="2019-08" db="EMBL/GenBank/DDBJ databases">
        <title>Whole genome of Aphis craccivora.</title>
        <authorList>
            <person name="Voronova N.V."/>
            <person name="Shulinski R.S."/>
            <person name="Bandarenka Y.V."/>
            <person name="Zhorov D.G."/>
            <person name="Warner D."/>
        </authorList>
    </citation>
    <scope>NUCLEOTIDE SEQUENCE [LARGE SCALE GENOMIC DNA]</scope>
    <source>
        <strain evidence="1">180601</strain>
        <tissue evidence="1">Whole Body</tissue>
    </source>
</reference>
<evidence type="ECO:0000313" key="2">
    <source>
        <dbReference type="Proteomes" id="UP000478052"/>
    </source>
</evidence>
<evidence type="ECO:0000313" key="1">
    <source>
        <dbReference type="EMBL" id="KAF0761473.1"/>
    </source>
</evidence>
<name>A0A6G0YU42_APHCR</name>
<organism evidence="1 2">
    <name type="scientific">Aphis craccivora</name>
    <name type="common">Cowpea aphid</name>
    <dbReference type="NCBI Taxonomy" id="307492"/>
    <lineage>
        <taxon>Eukaryota</taxon>
        <taxon>Metazoa</taxon>
        <taxon>Ecdysozoa</taxon>
        <taxon>Arthropoda</taxon>
        <taxon>Hexapoda</taxon>
        <taxon>Insecta</taxon>
        <taxon>Pterygota</taxon>
        <taxon>Neoptera</taxon>
        <taxon>Paraneoptera</taxon>
        <taxon>Hemiptera</taxon>
        <taxon>Sternorrhyncha</taxon>
        <taxon>Aphidomorpha</taxon>
        <taxon>Aphidoidea</taxon>
        <taxon>Aphididae</taxon>
        <taxon>Aphidini</taxon>
        <taxon>Aphis</taxon>
        <taxon>Aphis</taxon>
    </lineage>
</organism>
<gene>
    <name evidence="1" type="ORF">FWK35_00019067</name>
</gene>
<dbReference type="Proteomes" id="UP000478052">
    <property type="component" value="Unassembled WGS sequence"/>
</dbReference>
<protein>
    <submittedName>
        <fullName evidence="1">Uncharacterized protein</fullName>
    </submittedName>
</protein>
<sequence length="165" mass="19539">MNLFSLAFANFKKCVTRRQHNNGCDVFLKQPKATIKLFRHNNDSPRREKAIKSRFCGKKQIKAKKVHFIKIRTIQNNYLFITLPSKEPYKIAGLVNDDMFNIVMLPALAYVQKSYAVVTEFEELSNSRFYIDNDYLLKPIIDYFENKWSGRLVIDIQHQHFFLKL</sequence>
<proteinExistence type="predicted"/>
<comment type="caution">
    <text evidence="1">The sequence shown here is derived from an EMBL/GenBank/DDBJ whole genome shotgun (WGS) entry which is preliminary data.</text>
</comment>
<dbReference type="EMBL" id="VUJU01002382">
    <property type="protein sequence ID" value="KAF0761473.1"/>
    <property type="molecule type" value="Genomic_DNA"/>
</dbReference>
<keyword evidence="2" id="KW-1185">Reference proteome</keyword>
<dbReference type="AlphaFoldDB" id="A0A6G0YU42"/>